<protein>
    <recommendedName>
        <fullName evidence="10">Glutamine amidotransferase domain-containing protein</fullName>
    </recommendedName>
</protein>
<accession>A0A0F9UQR0</accession>
<comment type="caution">
    <text evidence="11">The sequence shown here is derived from an EMBL/GenBank/DDBJ whole genome shotgun (WGS) entry which is preliminary data.</text>
</comment>
<dbReference type="PROSITE" id="PS51273">
    <property type="entry name" value="GATASE_TYPE_1"/>
    <property type="match status" value="1"/>
</dbReference>
<evidence type="ECO:0000256" key="2">
    <source>
        <dbReference type="ARBA" id="ARBA00011152"/>
    </source>
</evidence>
<dbReference type="GO" id="GO:0000105">
    <property type="term" value="P:L-histidine biosynthetic process"/>
    <property type="evidence" value="ECO:0007669"/>
    <property type="project" value="UniProtKB-UniPathway"/>
</dbReference>
<evidence type="ECO:0000256" key="1">
    <source>
        <dbReference type="ARBA" id="ARBA00005091"/>
    </source>
</evidence>
<dbReference type="PANTHER" id="PTHR42701:SF1">
    <property type="entry name" value="IMIDAZOLE GLYCEROL PHOSPHATE SYNTHASE SUBUNIT HISH"/>
    <property type="match status" value="1"/>
</dbReference>
<keyword evidence="7" id="KW-0456">Lyase</keyword>
<dbReference type="InterPro" id="IPR010139">
    <property type="entry name" value="Imidazole-glycPsynth_HisH"/>
</dbReference>
<dbReference type="PANTHER" id="PTHR42701">
    <property type="entry name" value="IMIDAZOLE GLYCEROL PHOSPHATE SYNTHASE SUBUNIT HISH"/>
    <property type="match status" value="1"/>
</dbReference>
<evidence type="ECO:0000256" key="8">
    <source>
        <dbReference type="ARBA" id="ARBA00047838"/>
    </source>
</evidence>
<evidence type="ECO:0000256" key="4">
    <source>
        <dbReference type="ARBA" id="ARBA00022801"/>
    </source>
</evidence>
<organism evidence="11">
    <name type="scientific">marine sediment metagenome</name>
    <dbReference type="NCBI Taxonomy" id="412755"/>
    <lineage>
        <taxon>unclassified sequences</taxon>
        <taxon>metagenomes</taxon>
        <taxon>ecological metagenomes</taxon>
    </lineage>
</organism>
<comment type="catalytic activity">
    <reaction evidence="9">
        <text>L-glutamine + H2O = L-glutamate + NH4(+)</text>
        <dbReference type="Rhea" id="RHEA:15889"/>
        <dbReference type="ChEBI" id="CHEBI:15377"/>
        <dbReference type="ChEBI" id="CHEBI:28938"/>
        <dbReference type="ChEBI" id="CHEBI:29985"/>
        <dbReference type="ChEBI" id="CHEBI:58359"/>
        <dbReference type="EC" id="3.5.1.2"/>
    </reaction>
</comment>
<evidence type="ECO:0000256" key="5">
    <source>
        <dbReference type="ARBA" id="ARBA00022962"/>
    </source>
</evidence>
<feature type="domain" description="Glutamine amidotransferase" evidence="10">
    <location>
        <begin position="4"/>
        <end position="193"/>
    </location>
</feature>
<dbReference type="InterPro" id="IPR017926">
    <property type="entry name" value="GATASE"/>
</dbReference>
<evidence type="ECO:0000256" key="7">
    <source>
        <dbReference type="ARBA" id="ARBA00023239"/>
    </source>
</evidence>
<keyword evidence="3" id="KW-0028">Amino-acid biosynthesis</keyword>
<dbReference type="PIRSF" id="PIRSF000495">
    <property type="entry name" value="Amidotransf_hisH"/>
    <property type="match status" value="1"/>
</dbReference>
<comment type="catalytic activity">
    <reaction evidence="8">
        <text>5-[(5-phospho-1-deoxy-D-ribulos-1-ylimino)methylamino]-1-(5-phospho-beta-D-ribosyl)imidazole-4-carboxamide + L-glutamine = D-erythro-1-(imidazol-4-yl)glycerol 3-phosphate + 5-amino-1-(5-phospho-beta-D-ribosyl)imidazole-4-carboxamide + L-glutamate + H(+)</text>
        <dbReference type="Rhea" id="RHEA:24793"/>
        <dbReference type="ChEBI" id="CHEBI:15378"/>
        <dbReference type="ChEBI" id="CHEBI:29985"/>
        <dbReference type="ChEBI" id="CHEBI:58278"/>
        <dbReference type="ChEBI" id="CHEBI:58359"/>
        <dbReference type="ChEBI" id="CHEBI:58475"/>
        <dbReference type="ChEBI" id="CHEBI:58525"/>
        <dbReference type="EC" id="4.3.2.10"/>
    </reaction>
</comment>
<dbReference type="GO" id="GO:0016829">
    <property type="term" value="F:lyase activity"/>
    <property type="evidence" value="ECO:0007669"/>
    <property type="project" value="UniProtKB-KW"/>
</dbReference>
<dbReference type="NCBIfam" id="TIGR01855">
    <property type="entry name" value="IMP_synth_hisH"/>
    <property type="match status" value="1"/>
</dbReference>
<dbReference type="CDD" id="cd01748">
    <property type="entry name" value="GATase1_IGP_Synthase"/>
    <property type="match status" value="1"/>
</dbReference>
<name>A0A0F9UQR0_9ZZZZ</name>
<reference evidence="11" key="1">
    <citation type="journal article" date="2015" name="Nature">
        <title>Complex archaea that bridge the gap between prokaryotes and eukaryotes.</title>
        <authorList>
            <person name="Spang A."/>
            <person name="Saw J.H."/>
            <person name="Jorgensen S.L."/>
            <person name="Zaremba-Niedzwiedzka K."/>
            <person name="Martijn J."/>
            <person name="Lind A.E."/>
            <person name="van Eijk R."/>
            <person name="Schleper C."/>
            <person name="Guy L."/>
            <person name="Ettema T.J."/>
        </authorList>
    </citation>
    <scope>NUCLEOTIDE SEQUENCE</scope>
</reference>
<dbReference type="Gene3D" id="3.40.50.880">
    <property type="match status" value="1"/>
</dbReference>
<gene>
    <name evidence="11" type="ORF">LCGC14_0577310</name>
</gene>
<proteinExistence type="inferred from homology"/>
<keyword evidence="6" id="KW-0368">Histidine biosynthesis</keyword>
<comment type="pathway">
    <text evidence="1">Amino-acid biosynthesis; L-histidine biosynthesis; L-histidine from 5-phospho-alpha-D-ribose 1-diphosphate: step 5/9.</text>
</comment>
<evidence type="ECO:0000256" key="6">
    <source>
        <dbReference type="ARBA" id="ARBA00023102"/>
    </source>
</evidence>
<dbReference type="UniPathway" id="UPA00031">
    <property type="reaction ID" value="UER00010"/>
</dbReference>
<evidence type="ECO:0000259" key="10">
    <source>
        <dbReference type="Pfam" id="PF00117"/>
    </source>
</evidence>
<dbReference type="PRINTS" id="PR00096">
    <property type="entry name" value="GATASE"/>
</dbReference>
<dbReference type="HAMAP" id="MF_00278">
    <property type="entry name" value="HisH"/>
    <property type="match status" value="1"/>
</dbReference>
<evidence type="ECO:0000256" key="9">
    <source>
        <dbReference type="ARBA" id="ARBA00049534"/>
    </source>
</evidence>
<comment type="subunit">
    <text evidence="2">Heterodimer of HisH and HisF.</text>
</comment>
<dbReference type="EMBL" id="LAZR01000865">
    <property type="protein sequence ID" value="KKN55933.1"/>
    <property type="molecule type" value="Genomic_DNA"/>
</dbReference>
<evidence type="ECO:0000256" key="3">
    <source>
        <dbReference type="ARBA" id="ARBA00022605"/>
    </source>
</evidence>
<dbReference type="InterPro" id="IPR029062">
    <property type="entry name" value="Class_I_gatase-like"/>
</dbReference>
<keyword evidence="5" id="KW-0315">Glutamine amidotransferase</keyword>
<dbReference type="GO" id="GO:0000107">
    <property type="term" value="F:imidazoleglycerol-phosphate synthase activity"/>
    <property type="evidence" value="ECO:0007669"/>
    <property type="project" value="TreeGrafter"/>
</dbReference>
<dbReference type="GO" id="GO:0004359">
    <property type="term" value="F:glutaminase activity"/>
    <property type="evidence" value="ECO:0007669"/>
    <property type="project" value="UniProtKB-EC"/>
</dbReference>
<dbReference type="Pfam" id="PF00117">
    <property type="entry name" value="GATase"/>
    <property type="match status" value="1"/>
</dbReference>
<dbReference type="SUPFAM" id="SSF52317">
    <property type="entry name" value="Class I glutamine amidotransferase-like"/>
    <property type="match status" value="1"/>
</dbReference>
<keyword evidence="4" id="KW-0378">Hydrolase</keyword>
<dbReference type="AlphaFoldDB" id="A0A0F9UQR0"/>
<evidence type="ECO:0000313" key="11">
    <source>
        <dbReference type="EMBL" id="KKN55933.1"/>
    </source>
</evidence>
<sequence length="195" mass="21659">MGNIDSISRAVEECGCEPIVSNSYSDFKQTSLIILPGVGSFTTALKNIEKYSLKPIIVKQVLEKNKPLLGICLGMQILATKGYEGGETEGIGLIEGEIVLLKSDDPKTRIPHVGWNEVIFNKPSPLFNNLKSGRDFYFVHSYNFVCKNEDDILAYTPYCGKFVSVVGHGNVYGVQFHPEKSQFAGFEILKNFLEL</sequence>